<evidence type="ECO:0000256" key="1">
    <source>
        <dbReference type="ARBA" id="ARBA00023002"/>
    </source>
</evidence>
<dbReference type="InterPro" id="IPR036010">
    <property type="entry name" value="2Fe-2S_ferredoxin-like_sf"/>
</dbReference>
<dbReference type="InterPro" id="IPR042204">
    <property type="entry name" value="2Fe-2S-bd_N"/>
</dbReference>
<protein>
    <submittedName>
        <fullName evidence="2">Sarcosine oxidase subunit alpha</fullName>
    </submittedName>
</protein>
<dbReference type="EMBL" id="JXMS01000005">
    <property type="protein sequence ID" value="OBQ55214.1"/>
    <property type="molecule type" value="Genomic_DNA"/>
</dbReference>
<dbReference type="Proteomes" id="UP000091979">
    <property type="component" value="Unassembled WGS sequence"/>
</dbReference>
<evidence type="ECO:0000313" key="3">
    <source>
        <dbReference type="Proteomes" id="UP000091979"/>
    </source>
</evidence>
<keyword evidence="3" id="KW-1185">Reference proteome</keyword>
<gene>
    <name evidence="2" type="ORF">SP90_04430</name>
</gene>
<dbReference type="OrthoDB" id="573392at2"/>
<dbReference type="SUPFAM" id="SSF54292">
    <property type="entry name" value="2Fe-2S ferredoxin-like"/>
    <property type="match status" value="1"/>
</dbReference>
<dbReference type="AlphaFoldDB" id="A0A1B7XI78"/>
<accession>A0A1B7XI78</accession>
<reference evidence="2 3" key="1">
    <citation type="submission" date="2015-01" db="EMBL/GenBank/DDBJ databases">
        <title>Desulfovibrio sp. JC271 draft genome sequence.</title>
        <authorList>
            <person name="Shivani Y."/>
            <person name="Subhash Y."/>
            <person name="Sasikala C."/>
            <person name="Ramana C.V."/>
        </authorList>
    </citation>
    <scope>NUCLEOTIDE SEQUENCE [LARGE SCALE GENOMIC DNA]</scope>
    <source>
        <strain evidence="2 3">JC271</strain>
    </source>
</reference>
<proteinExistence type="predicted"/>
<dbReference type="GO" id="GO:0016491">
    <property type="term" value="F:oxidoreductase activity"/>
    <property type="evidence" value="ECO:0007669"/>
    <property type="project" value="UniProtKB-KW"/>
</dbReference>
<organism evidence="2 3">
    <name type="scientific">Halodesulfovibrio spirochaetisodalis</name>
    <dbReference type="NCBI Taxonomy" id="1560234"/>
    <lineage>
        <taxon>Bacteria</taxon>
        <taxon>Pseudomonadati</taxon>
        <taxon>Thermodesulfobacteriota</taxon>
        <taxon>Desulfovibrionia</taxon>
        <taxon>Desulfovibrionales</taxon>
        <taxon>Desulfovibrionaceae</taxon>
        <taxon>Halodesulfovibrio</taxon>
    </lineage>
</organism>
<dbReference type="Gene3D" id="3.10.20.440">
    <property type="entry name" value="2Fe-2S iron-sulphur cluster binding domain, sarcosine oxidase, alpha subunit, N-terminal domain"/>
    <property type="match status" value="1"/>
</dbReference>
<dbReference type="GO" id="GO:0051536">
    <property type="term" value="F:iron-sulfur cluster binding"/>
    <property type="evidence" value="ECO:0007669"/>
    <property type="project" value="InterPro"/>
</dbReference>
<name>A0A1B7XI78_9BACT</name>
<sequence>MSTNISTTLDTVTIFFEGKSLTVPADISVAAAVLGPGHAGHTGKNPVMDDNRAPVCLMGVCFECMMEIDGIPNQQSCLITVREGMKVKRQNTLREKY</sequence>
<dbReference type="STRING" id="1560234.SP90_04430"/>
<comment type="caution">
    <text evidence="2">The sequence shown here is derived from an EMBL/GenBank/DDBJ whole genome shotgun (WGS) entry which is preliminary data.</text>
</comment>
<keyword evidence="1" id="KW-0560">Oxidoreductase</keyword>
<dbReference type="RefSeq" id="WP_066853006.1">
    <property type="nucleotide sequence ID" value="NZ_JXMS01000005.1"/>
</dbReference>
<dbReference type="PATRIC" id="fig|1560234.3.peg.2836"/>
<dbReference type="Pfam" id="PF13510">
    <property type="entry name" value="Fer2_4"/>
    <property type="match status" value="1"/>
</dbReference>
<evidence type="ECO:0000313" key="2">
    <source>
        <dbReference type="EMBL" id="OBQ55214.1"/>
    </source>
</evidence>